<proteinExistence type="predicted"/>
<protein>
    <submittedName>
        <fullName evidence="1">Uncharacterized protein</fullName>
    </submittedName>
</protein>
<evidence type="ECO:0000313" key="2">
    <source>
        <dbReference type="Proteomes" id="UP001186974"/>
    </source>
</evidence>
<sequence>MLLSPQEQQLCALLRDLPRDFENRYTDAARCRLLQILFYSLAGPQQDNLRLFFPLGPPSQDEAWSLRTAQGAVEGAEYTEAARGHPCGHIFKSGEATYRCKTCTDDDTCVLCAKCFDASDHEGHLVYVSISPGNSGCCDCGDDEAWIRPVHCNIHTSRSDDESRAAGKAKEYSHLSEDLRESIRLTIARALDYTCDIFSCSPEQLRMQKTEESVREDERLSRLNSKWYEDPSVIEADEEFALVLWNDEKHSVFDVQNQVARACRQRKSWGLAKAHEVDDVGRSVITYSKDLGDLLRMAKIIEEIKLTVTVRSSRDTFREQMCGTIIEWISDISGSTVGQDPHILRQTICEEMLKSWRTGSEAHHYQIGQDGLYDHEVEEGVDDDLRLLARIQRRAGRIARTAPTRVTAVVAAEPGEGTEADVQGPGEADDMDLDTSATEGGDADLEDLDMSDEPDDVLEASEATMAGYPPPPPPPSSRGRHVADSADSDDTENGTIEPFMNVPKTPKAKARTLRPPKPPKYWLEKPEGYRPASDTPLHENLWQRVRLDFMILYDLRMWKKIRIDMRDVFISTVVTLPAFKRLLGLRFAGLYTPLAQLYLIADREPDHSIINLSLQMLTTPSITAEIVERGNFLTNLMAILYTFLTTRQVGFPHEVNLGATLAFEAGAVTNRRMYHFFMDMKYLLNSELIQERI</sequence>
<reference evidence="1" key="1">
    <citation type="submission" date="2024-09" db="EMBL/GenBank/DDBJ databases">
        <title>Black Yeasts Isolated from many extreme environments.</title>
        <authorList>
            <person name="Coleine C."/>
            <person name="Stajich J.E."/>
            <person name="Selbmann L."/>
        </authorList>
    </citation>
    <scope>NUCLEOTIDE SEQUENCE</scope>
    <source>
        <strain evidence="1">CCFEE 5737</strain>
    </source>
</reference>
<comment type="caution">
    <text evidence="1">The sequence shown here is derived from an EMBL/GenBank/DDBJ whole genome shotgun (WGS) entry which is preliminary data.</text>
</comment>
<evidence type="ECO:0000313" key="1">
    <source>
        <dbReference type="EMBL" id="KAK3060182.1"/>
    </source>
</evidence>
<name>A0ACC3D0T6_9PEZI</name>
<organism evidence="1 2">
    <name type="scientific">Coniosporium uncinatum</name>
    <dbReference type="NCBI Taxonomy" id="93489"/>
    <lineage>
        <taxon>Eukaryota</taxon>
        <taxon>Fungi</taxon>
        <taxon>Dikarya</taxon>
        <taxon>Ascomycota</taxon>
        <taxon>Pezizomycotina</taxon>
        <taxon>Dothideomycetes</taxon>
        <taxon>Dothideomycetes incertae sedis</taxon>
        <taxon>Coniosporium</taxon>
    </lineage>
</organism>
<gene>
    <name evidence="1" type="ORF">LTS18_009132</name>
</gene>
<feature type="non-terminal residue" evidence="1">
    <location>
        <position position="693"/>
    </location>
</feature>
<keyword evidence="2" id="KW-1185">Reference proteome</keyword>
<dbReference type="EMBL" id="JAWDJW010008790">
    <property type="protein sequence ID" value="KAK3060182.1"/>
    <property type="molecule type" value="Genomic_DNA"/>
</dbReference>
<accession>A0ACC3D0T6</accession>
<dbReference type="Proteomes" id="UP001186974">
    <property type="component" value="Unassembled WGS sequence"/>
</dbReference>